<feature type="transmembrane region" description="Helical" evidence="7">
    <location>
        <begin position="215"/>
        <end position="233"/>
    </location>
</feature>
<feature type="domain" description="Cation/H+ exchanger transmembrane" evidence="8">
    <location>
        <begin position="14"/>
        <end position="375"/>
    </location>
</feature>
<dbReference type="Proteomes" id="UP000630149">
    <property type="component" value="Unassembled WGS sequence"/>
</dbReference>
<evidence type="ECO:0000256" key="7">
    <source>
        <dbReference type="SAM" id="Phobius"/>
    </source>
</evidence>
<evidence type="ECO:0000256" key="2">
    <source>
        <dbReference type="ARBA" id="ARBA00022449"/>
    </source>
</evidence>
<reference evidence="9" key="1">
    <citation type="journal article" date="2014" name="Int. J. Syst. Evol. Microbiol.">
        <title>Complete genome sequence of Corynebacterium casei LMG S-19264T (=DSM 44701T), isolated from a smear-ripened cheese.</title>
        <authorList>
            <consortium name="US DOE Joint Genome Institute (JGI-PGF)"/>
            <person name="Walter F."/>
            <person name="Albersmeier A."/>
            <person name="Kalinowski J."/>
            <person name="Ruckert C."/>
        </authorList>
    </citation>
    <scope>NUCLEOTIDE SEQUENCE</scope>
    <source>
        <strain evidence="9">JCM 13919</strain>
    </source>
</reference>
<feature type="transmembrane region" description="Helical" evidence="7">
    <location>
        <begin position="55"/>
        <end position="74"/>
    </location>
</feature>
<dbReference type="Pfam" id="PF00999">
    <property type="entry name" value="Na_H_Exchanger"/>
    <property type="match status" value="1"/>
</dbReference>
<dbReference type="PANTHER" id="PTHR46157">
    <property type="entry name" value="K(+) EFFLUX ANTIPORTER 3, CHLOROPLASTIC"/>
    <property type="match status" value="1"/>
</dbReference>
<feature type="transmembrane region" description="Helical" evidence="7">
    <location>
        <begin position="359"/>
        <end position="379"/>
    </location>
</feature>
<feature type="transmembrane region" description="Helical" evidence="7">
    <location>
        <begin position="6"/>
        <end position="23"/>
    </location>
</feature>
<proteinExistence type="predicted"/>
<feature type="transmembrane region" description="Helical" evidence="7">
    <location>
        <begin position="151"/>
        <end position="172"/>
    </location>
</feature>
<evidence type="ECO:0000256" key="3">
    <source>
        <dbReference type="ARBA" id="ARBA00022692"/>
    </source>
</evidence>
<comment type="caution">
    <text evidence="9">The sequence shown here is derived from an EMBL/GenBank/DDBJ whole genome shotgun (WGS) entry which is preliminary data.</text>
</comment>
<dbReference type="PANTHER" id="PTHR46157:SF4">
    <property type="entry name" value="K(+) EFFLUX ANTIPORTER 3, CHLOROPLASTIC"/>
    <property type="match status" value="1"/>
</dbReference>
<evidence type="ECO:0000256" key="1">
    <source>
        <dbReference type="ARBA" id="ARBA00004141"/>
    </source>
</evidence>
<dbReference type="Gene3D" id="1.20.1530.20">
    <property type="match status" value="1"/>
</dbReference>
<feature type="transmembrane region" description="Helical" evidence="7">
    <location>
        <begin position="112"/>
        <end position="131"/>
    </location>
</feature>
<dbReference type="InterPro" id="IPR038770">
    <property type="entry name" value="Na+/solute_symporter_sf"/>
</dbReference>
<dbReference type="OrthoDB" id="9781411at2"/>
<evidence type="ECO:0000259" key="8">
    <source>
        <dbReference type="Pfam" id="PF00999"/>
    </source>
</evidence>
<organism evidence="9 10">
    <name type="scientific">Legionella impletisoli</name>
    <dbReference type="NCBI Taxonomy" id="343510"/>
    <lineage>
        <taxon>Bacteria</taxon>
        <taxon>Pseudomonadati</taxon>
        <taxon>Pseudomonadota</taxon>
        <taxon>Gammaproteobacteria</taxon>
        <taxon>Legionellales</taxon>
        <taxon>Legionellaceae</taxon>
        <taxon>Legionella</taxon>
    </lineage>
</organism>
<feature type="transmembrane region" description="Helical" evidence="7">
    <location>
        <begin position="86"/>
        <end position="106"/>
    </location>
</feature>
<accession>A0A917JV11</accession>
<feature type="transmembrane region" description="Helical" evidence="7">
    <location>
        <begin position="293"/>
        <end position="314"/>
    </location>
</feature>
<evidence type="ECO:0000313" key="9">
    <source>
        <dbReference type="EMBL" id="GGI88441.1"/>
    </source>
</evidence>
<dbReference type="GO" id="GO:0005886">
    <property type="term" value="C:plasma membrane"/>
    <property type="evidence" value="ECO:0007669"/>
    <property type="project" value="TreeGrafter"/>
</dbReference>
<keyword evidence="10" id="KW-1185">Reference proteome</keyword>
<feature type="transmembrane region" description="Helical" evidence="7">
    <location>
        <begin position="326"/>
        <end position="347"/>
    </location>
</feature>
<dbReference type="GO" id="GO:1902600">
    <property type="term" value="P:proton transmembrane transport"/>
    <property type="evidence" value="ECO:0007669"/>
    <property type="project" value="InterPro"/>
</dbReference>
<feature type="transmembrane region" description="Helical" evidence="7">
    <location>
        <begin position="184"/>
        <end position="203"/>
    </location>
</feature>
<feature type="transmembrane region" description="Helical" evidence="7">
    <location>
        <begin position="269"/>
        <end position="287"/>
    </location>
</feature>
<sequence>MEHIGLEITLLIILMVLAVNLVFQAFKLPVILGYLIAGIGIGPHGLGLITDTHAIQQIAEFGVVLLMFTIGLEFSLTRLIQLRYPVFVLGGMQVITSIAITVLIGLCFKMKLVESLVIGFVVSMSSTALVVKQLSHQAETQTKYGINTIGVLLFQDLAFIPILVIISSLSGIDQTPLWETLTWSFLRGLLAIVLILAIGRWLLQPLFHRIKKINTTELFTLTVLLVALGSAWITEKLGMTYALGAFLSGIMLGETEFRTQIQEEVRPFRDLLLGLFFVSVGMLANVATWGETWFWIAITLFAVMVGKSLLIILLSQASGYDRETSLRSGIILAEGGEFGFAILAIALDNQILPLSYGQVVLGALLISFGFAPILIKYNATIARKILKR</sequence>
<reference evidence="9" key="2">
    <citation type="submission" date="2020-09" db="EMBL/GenBank/DDBJ databases">
        <authorList>
            <person name="Sun Q."/>
            <person name="Ohkuma M."/>
        </authorList>
    </citation>
    <scope>NUCLEOTIDE SEQUENCE</scope>
    <source>
        <strain evidence="9">JCM 13919</strain>
    </source>
</reference>
<dbReference type="InterPro" id="IPR006153">
    <property type="entry name" value="Cation/H_exchanger_TM"/>
</dbReference>
<feature type="transmembrane region" description="Helical" evidence="7">
    <location>
        <begin position="239"/>
        <end position="257"/>
    </location>
</feature>
<gene>
    <name evidence="9" type="ORF">GCM10007966_16500</name>
</gene>
<evidence type="ECO:0000256" key="5">
    <source>
        <dbReference type="ARBA" id="ARBA00023065"/>
    </source>
</evidence>
<name>A0A917JV11_9GAMM</name>
<evidence type="ECO:0000313" key="10">
    <source>
        <dbReference type="Proteomes" id="UP000630149"/>
    </source>
</evidence>
<dbReference type="EMBL" id="BMOB01000007">
    <property type="protein sequence ID" value="GGI88441.1"/>
    <property type="molecule type" value="Genomic_DNA"/>
</dbReference>
<dbReference type="AlphaFoldDB" id="A0A917JV11"/>
<keyword evidence="2" id="KW-0813">Transport</keyword>
<protein>
    <recommendedName>
        <fullName evidence="8">Cation/H+ exchanger transmembrane domain-containing protein</fullName>
    </recommendedName>
</protein>
<dbReference type="RefSeq" id="WP_131776377.1">
    <property type="nucleotide sequence ID" value="NZ_BMOB01000007.1"/>
</dbReference>
<keyword evidence="4 7" id="KW-1133">Transmembrane helix</keyword>
<feature type="transmembrane region" description="Helical" evidence="7">
    <location>
        <begin position="30"/>
        <end position="49"/>
    </location>
</feature>
<keyword evidence="6 7" id="KW-0472">Membrane</keyword>
<keyword evidence="3 7" id="KW-0812">Transmembrane</keyword>
<evidence type="ECO:0000256" key="6">
    <source>
        <dbReference type="ARBA" id="ARBA00023136"/>
    </source>
</evidence>
<comment type="subcellular location">
    <subcellularLocation>
        <location evidence="1">Membrane</location>
        <topology evidence="1">Multi-pass membrane protein</topology>
    </subcellularLocation>
</comment>
<keyword evidence="5" id="KW-0406">Ion transport</keyword>
<keyword evidence="2" id="KW-0050">Antiport</keyword>
<evidence type="ECO:0000256" key="4">
    <source>
        <dbReference type="ARBA" id="ARBA00022989"/>
    </source>
</evidence>
<dbReference type="GO" id="GO:0015297">
    <property type="term" value="F:antiporter activity"/>
    <property type="evidence" value="ECO:0007669"/>
    <property type="project" value="UniProtKB-KW"/>
</dbReference>